<dbReference type="Pfam" id="PF00890">
    <property type="entry name" value="FAD_binding_2"/>
    <property type="match status" value="1"/>
</dbReference>
<feature type="domain" description="FAD-dependent oxidoreductase 2 FAD-binding" evidence="7">
    <location>
        <begin position="4"/>
        <end position="456"/>
    </location>
</feature>
<dbReference type="PANTHER" id="PTHR43400">
    <property type="entry name" value="FUMARATE REDUCTASE"/>
    <property type="match status" value="1"/>
</dbReference>
<dbReference type="PANTHER" id="PTHR43400:SF1">
    <property type="entry name" value="FUMARATE REDUCTASE"/>
    <property type="match status" value="1"/>
</dbReference>
<dbReference type="SUPFAM" id="SSF51905">
    <property type="entry name" value="FAD/NAD(P)-binding domain"/>
    <property type="match status" value="1"/>
</dbReference>
<dbReference type="GO" id="GO:0016156">
    <property type="term" value="F:fumarate reductase (NADH) activity"/>
    <property type="evidence" value="ECO:0007669"/>
    <property type="project" value="UniProtKB-EC"/>
</dbReference>
<dbReference type="Gene3D" id="3.50.50.60">
    <property type="entry name" value="FAD/NAD(P)-binding domain"/>
    <property type="match status" value="1"/>
</dbReference>
<evidence type="ECO:0000256" key="1">
    <source>
        <dbReference type="ARBA" id="ARBA00008040"/>
    </source>
</evidence>
<protein>
    <recommendedName>
        <fullName evidence="6">Fumarate reductase</fullName>
        <ecNumber evidence="6">1.3.1.6</ecNumber>
    </recommendedName>
</protein>
<evidence type="ECO:0000256" key="4">
    <source>
        <dbReference type="ARBA" id="ARBA00023002"/>
    </source>
</evidence>
<keyword evidence="9" id="KW-1185">Reference proteome</keyword>
<dbReference type="EC" id="1.3.1.6" evidence="6"/>
<dbReference type="AlphaFoldDB" id="A0A1E4U168"/>
<dbReference type="NCBIfam" id="TIGR01813">
    <property type="entry name" value="flavo_cyto_c"/>
    <property type="match status" value="1"/>
</dbReference>
<evidence type="ECO:0000256" key="6">
    <source>
        <dbReference type="RuleBase" id="RU366062"/>
    </source>
</evidence>
<comment type="cofactor">
    <cofactor evidence="6">
        <name>FAD</name>
        <dbReference type="ChEBI" id="CHEBI:57692"/>
    </cofactor>
    <text evidence="6">Binds 1 FAD per monomer.</text>
</comment>
<dbReference type="Proteomes" id="UP000094236">
    <property type="component" value="Unassembled WGS sequence"/>
</dbReference>
<dbReference type="STRING" id="669874.A0A1E4U168"/>
<dbReference type="InterPro" id="IPR010960">
    <property type="entry name" value="Flavocytochrome_c"/>
</dbReference>
<dbReference type="FunFam" id="3.90.700.10:FF:000007">
    <property type="entry name" value="NADH-dependent fumarate reductase"/>
    <property type="match status" value="1"/>
</dbReference>
<comment type="catalytic activity">
    <reaction evidence="5 6">
        <text>succinate + NAD(+) = fumarate + NADH + H(+)</text>
        <dbReference type="Rhea" id="RHEA:18281"/>
        <dbReference type="ChEBI" id="CHEBI:15378"/>
        <dbReference type="ChEBI" id="CHEBI:29806"/>
        <dbReference type="ChEBI" id="CHEBI:30031"/>
        <dbReference type="ChEBI" id="CHEBI:57540"/>
        <dbReference type="ChEBI" id="CHEBI:57945"/>
        <dbReference type="EC" id="1.3.1.6"/>
    </reaction>
</comment>
<keyword evidence="2 6" id="KW-0285">Flavoprotein</keyword>
<dbReference type="InterPro" id="IPR027477">
    <property type="entry name" value="Succ_DH/fumarate_Rdtase_cat_sf"/>
</dbReference>
<name>A0A1E4U168_PACTA</name>
<dbReference type="InterPro" id="IPR003953">
    <property type="entry name" value="FAD-dep_OxRdtase_2_FAD-bd"/>
</dbReference>
<proteinExistence type="inferred from homology"/>
<evidence type="ECO:0000259" key="7">
    <source>
        <dbReference type="Pfam" id="PF00890"/>
    </source>
</evidence>
<dbReference type="GO" id="GO:0010181">
    <property type="term" value="F:FMN binding"/>
    <property type="evidence" value="ECO:0007669"/>
    <property type="project" value="InterPro"/>
</dbReference>
<sequence>MPSAVVVGSGFAGLSTTYHLLNNGFKVTLLEKTPVVGFHSNSNKASSGINGAETRFQRAQGVSDDSADLFYRDSLHSAKDSARPDLLKVLTFRSNEIIEWLSNDLQIDLSTVSQLGGHSKPRTHRGSSGLPPGYAIISQLVKFVKNQENLTVLSSSRAIKLLTDDGERKKIIGLEYQDESGTLSNPAITKKINTNVVVLATGGYSADFTSQNSLLSQYRRDLIKLPSTNGQQTTGDGIKLAADIGARLVDMDKVQLHPTGFVDPQDPNNKWKILAGEVLRGCGGILLNQHGHRFVDELQTRDLVAEAIRSSENSQVISHVTLVISGNSYNEIKTHLDFYISKGLVFKATLKELSERLNIPLLDLVHQLQSYNIHRLNKTPDEFGRTIFGEPFGIDADSIIYYGTITPVLHFTMGGVEIDEHSRVYDNNNEIIDGLYAVGEVSGGVHGANRLGGSSLLESGVFSKVASEDIIEKFS</sequence>
<dbReference type="EMBL" id="KV454011">
    <property type="protein sequence ID" value="ODV97719.1"/>
    <property type="molecule type" value="Genomic_DNA"/>
</dbReference>
<keyword evidence="3 6" id="KW-0274">FAD</keyword>
<comment type="similarity">
    <text evidence="1 6">Belongs to the FAD-dependent oxidoreductase 2 family. FRD/SDH subfamily.</text>
</comment>
<evidence type="ECO:0000256" key="2">
    <source>
        <dbReference type="ARBA" id="ARBA00022630"/>
    </source>
</evidence>
<comment type="function">
    <text evidence="6">Irreversibly catalyzes the reduction of fumarate to succinate.</text>
</comment>
<keyword evidence="4 6" id="KW-0560">Oxidoreductase</keyword>
<accession>A0A1E4U168</accession>
<evidence type="ECO:0000256" key="5">
    <source>
        <dbReference type="ARBA" id="ARBA00050832"/>
    </source>
</evidence>
<gene>
    <name evidence="8" type="ORF">PACTADRAFT_224</name>
</gene>
<dbReference type="Gene3D" id="3.90.700.10">
    <property type="entry name" value="Succinate dehydrogenase/fumarate reductase flavoprotein, catalytic domain"/>
    <property type="match status" value="1"/>
</dbReference>
<evidence type="ECO:0000313" key="8">
    <source>
        <dbReference type="EMBL" id="ODV97719.1"/>
    </source>
</evidence>
<dbReference type="OrthoDB" id="10254877at2759"/>
<dbReference type="SUPFAM" id="SSF56425">
    <property type="entry name" value="Succinate dehydrogenase/fumarate reductase flavoprotein, catalytic domain"/>
    <property type="match status" value="1"/>
</dbReference>
<evidence type="ECO:0000313" key="9">
    <source>
        <dbReference type="Proteomes" id="UP000094236"/>
    </source>
</evidence>
<evidence type="ECO:0000256" key="3">
    <source>
        <dbReference type="ARBA" id="ARBA00022827"/>
    </source>
</evidence>
<organism evidence="8 9">
    <name type="scientific">Pachysolen tannophilus NRRL Y-2460</name>
    <dbReference type="NCBI Taxonomy" id="669874"/>
    <lineage>
        <taxon>Eukaryota</taxon>
        <taxon>Fungi</taxon>
        <taxon>Dikarya</taxon>
        <taxon>Ascomycota</taxon>
        <taxon>Saccharomycotina</taxon>
        <taxon>Pichiomycetes</taxon>
        <taxon>Pachysolenaceae</taxon>
        <taxon>Pachysolen</taxon>
    </lineage>
</organism>
<reference evidence="9" key="1">
    <citation type="submission" date="2016-05" db="EMBL/GenBank/DDBJ databases">
        <title>Comparative genomics of biotechnologically important yeasts.</title>
        <authorList>
            <consortium name="DOE Joint Genome Institute"/>
            <person name="Riley R."/>
            <person name="Haridas S."/>
            <person name="Wolfe K.H."/>
            <person name="Lopes M.R."/>
            <person name="Hittinger C.T."/>
            <person name="Goker M."/>
            <person name="Salamov A."/>
            <person name="Wisecaver J."/>
            <person name="Long T.M."/>
            <person name="Aerts A.L."/>
            <person name="Barry K."/>
            <person name="Choi C."/>
            <person name="Clum A."/>
            <person name="Coughlan A.Y."/>
            <person name="Deshpande S."/>
            <person name="Douglass A.P."/>
            <person name="Hanson S.J."/>
            <person name="Klenk H.-P."/>
            <person name="Labutti K."/>
            <person name="Lapidus A."/>
            <person name="Lindquist E."/>
            <person name="Lipzen A."/>
            <person name="Meier-Kolthoff J.P."/>
            <person name="Ohm R.A."/>
            <person name="Otillar R.P."/>
            <person name="Pangilinan J."/>
            <person name="Peng Y."/>
            <person name="Rokas A."/>
            <person name="Rosa C.A."/>
            <person name="Scheuner C."/>
            <person name="Sibirny A.A."/>
            <person name="Slot J.C."/>
            <person name="Stielow J.B."/>
            <person name="Sun H."/>
            <person name="Kurtzman C.P."/>
            <person name="Blackwell M."/>
            <person name="Grigoriev I.V."/>
            <person name="Jeffries T.W."/>
        </authorList>
    </citation>
    <scope>NUCLEOTIDE SEQUENCE [LARGE SCALE GENOMIC DNA]</scope>
    <source>
        <strain evidence="9">NRRL Y-2460</strain>
    </source>
</reference>
<dbReference type="InterPro" id="IPR050315">
    <property type="entry name" value="FAD-oxidoreductase_2"/>
</dbReference>
<dbReference type="InterPro" id="IPR036188">
    <property type="entry name" value="FAD/NAD-bd_sf"/>
</dbReference>